<dbReference type="KEGG" id="amq:AMETH_4668"/>
<protein>
    <recommendedName>
        <fullName evidence="4">Asp23/Gls24 family envelope stress response protein</fullName>
    </recommendedName>
</protein>
<evidence type="ECO:0000313" key="2">
    <source>
        <dbReference type="EMBL" id="AIJ24760.1"/>
    </source>
</evidence>
<dbReference type="InterPro" id="IPR005531">
    <property type="entry name" value="Asp23"/>
</dbReference>
<reference evidence="2 3" key="1">
    <citation type="submission" date="2014-07" db="EMBL/GenBank/DDBJ databases">
        <title>Whole Genome Sequence of the Amycolatopsis methanolica 239.</title>
        <authorList>
            <person name="Tang B."/>
        </authorList>
    </citation>
    <scope>NUCLEOTIDE SEQUENCE [LARGE SCALE GENOMIC DNA]</scope>
    <source>
        <strain evidence="2 3">239</strain>
    </source>
</reference>
<comment type="similarity">
    <text evidence="1">Belongs to the asp23 family.</text>
</comment>
<evidence type="ECO:0000256" key="1">
    <source>
        <dbReference type="ARBA" id="ARBA00005721"/>
    </source>
</evidence>
<dbReference type="STRING" id="1068978.AMETH_4668"/>
<dbReference type="EMBL" id="CP009110">
    <property type="protein sequence ID" value="AIJ24760.1"/>
    <property type="molecule type" value="Genomic_DNA"/>
</dbReference>
<sequence length="110" mass="11389">MAERAVERIAAEAVTEVDGVGGAAGRVLGIATGGEDPDRSAKVTATVANGCATLAVRLSVVYPRSVAATTDAARRHLRRRVAELTGLPVTRVDITVSALHTNTATARRVQ</sequence>
<dbReference type="PATRIC" id="fig|1068978.7.peg.5018"/>
<gene>
    <name evidence="2" type="ORF">AMETH_4668</name>
</gene>
<keyword evidence="3" id="KW-1185">Reference proteome</keyword>
<dbReference type="HOGENOM" id="CLU_139569_2_0_11"/>
<dbReference type="Pfam" id="PF03780">
    <property type="entry name" value="Asp23"/>
    <property type="match status" value="1"/>
</dbReference>
<accession>A0A076N1S3</accession>
<evidence type="ECO:0008006" key="4">
    <source>
        <dbReference type="Google" id="ProtNLM"/>
    </source>
</evidence>
<organism evidence="2 3">
    <name type="scientific">Amycolatopsis methanolica 239</name>
    <dbReference type="NCBI Taxonomy" id="1068978"/>
    <lineage>
        <taxon>Bacteria</taxon>
        <taxon>Bacillati</taxon>
        <taxon>Actinomycetota</taxon>
        <taxon>Actinomycetes</taxon>
        <taxon>Pseudonocardiales</taxon>
        <taxon>Pseudonocardiaceae</taxon>
        <taxon>Amycolatopsis</taxon>
        <taxon>Amycolatopsis methanolica group</taxon>
    </lineage>
</organism>
<proteinExistence type="inferred from homology"/>
<dbReference type="Proteomes" id="UP000062973">
    <property type="component" value="Chromosome"/>
</dbReference>
<name>A0A076N1S3_AMYME</name>
<evidence type="ECO:0000313" key="3">
    <source>
        <dbReference type="Proteomes" id="UP000062973"/>
    </source>
</evidence>
<dbReference type="eggNOG" id="COG1302">
    <property type="taxonomic scope" value="Bacteria"/>
</dbReference>
<dbReference type="AlphaFoldDB" id="A0A076N1S3"/>